<accession>A0ABP5HUQ7</accession>
<gene>
    <name evidence="2" type="ORF">GCM10009801_50300</name>
</gene>
<evidence type="ECO:0000313" key="2">
    <source>
        <dbReference type="EMBL" id="GAA2087363.1"/>
    </source>
</evidence>
<feature type="compositionally biased region" description="Basic and acidic residues" evidence="1">
    <location>
        <begin position="366"/>
        <end position="421"/>
    </location>
</feature>
<protein>
    <recommendedName>
        <fullName evidence="4">Lipoprotein</fullName>
    </recommendedName>
</protein>
<evidence type="ECO:0008006" key="4">
    <source>
        <dbReference type="Google" id="ProtNLM"/>
    </source>
</evidence>
<organism evidence="2 3">
    <name type="scientific">Streptomyces albiaxialis</name>
    <dbReference type="NCBI Taxonomy" id="329523"/>
    <lineage>
        <taxon>Bacteria</taxon>
        <taxon>Bacillati</taxon>
        <taxon>Actinomycetota</taxon>
        <taxon>Actinomycetes</taxon>
        <taxon>Kitasatosporales</taxon>
        <taxon>Streptomycetaceae</taxon>
        <taxon>Streptomyces</taxon>
    </lineage>
</organism>
<sequence>MTGCAMDDGFTVAADGSYAARLSSAPGSGGPAWFPERWTLEGPEPYAVPLPGGQPEEPDSQVLPLADGRVLIARRSGERQLLALLYPSGPDTGELHLGSVEAERLTLLPPAPCGTRAYGTAPAGDGRSTGIWLLAGGTSGAPERVAVVDGRCAGGAWLDREGRLLAVDRTEAGEAGRTKTVVVDLGRGGAVSPLLQITEESNDRLLRADPDSGLLLVRSDAPGDDRLGWGVLGSHRPVRFPEVLHPAQTRLTPFAVQPRQMLLPENCAVALRVDGAQGAWIAVWRPGLRELLHLAAPPGWLLGNGLWTEDGELRVPYSTPGTPCGLARLRAPLPEPDHPAPPAPAPAPAPAAQSAPAAPPAPRSPAPEEQKRPAREEPVREEPVREEPARHEPVRQEPVRHEQSGKPEVPPARRPDPRAAFERGATAADTPADVTSVQHRGHAARPSASEPAPPRPAAPPAGGGFSAGSTGVFGGLADPGSKPVPLQQAPLASGTA</sequence>
<comment type="caution">
    <text evidence="2">The sequence shown here is derived from an EMBL/GenBank/DDBJ whole genome shotgun (WGS) entry which is preliminary data.</text>
</comment>
<proteinExistence type="predicted"/>
<keyword evidence="3" id="KW-1185">Reference proteome</keyword>
<feature type="compositionally biased region" description="Pro residues" evidence="1">
    <location>
        <begin position="339"/>
        <end position="349"/>
    </location>
</feature>
<dbReference type="RefSeq" id="WP_344531548.1">
    <property type="nucleotide sequence ID" value="NZ_BAAAPE010000013.1"/>
</dbReference>
<name>A0ABP5HUQ7_9ACTN</name>
<evidence type="ECO:0000313" key="3">
    <source>
        <dbReference type="Proteomes" id="UP001500016"/>
    </source>
</evidence>
<dbReference type="EMBL" id="BAAAPE010000013">
    <property type="protein sequence ID" value="GAA2087363.1"/>
    <property type="molecule type" value="Genomic_DNA"/>
</dbReference>
<dbReference type="Proteomes" id="UP001500016">
    <property type="component" value="Unassembled WGS sequence"/>
</dbReference>
<evidence type="ECO:0000256" key="1">
    <source>
        <dbReference type="SAM" id="MobiDB-lite"/>
    </source>
</evidence>
<reference evidence="3" key="1">
    <citation type="journal article" date="2019" name="Int. J. Syst. Evol. Microbiol.">
        <title>The Global Catalogue of Microorganisms (GCM) 10K type strain sequencing project: providing services to taxonomists for standard genome sequencing and annotation.</title>
        <authorList>
            <consortium name="The Broad Institute Genomics Platform"/>
            <consortium name="The Broad Institute Genome Sequencing Center for Infectious Disease"/>
            <person name="Wu L."/>
            <person name="Ma J."/>
        </authorList>
    </citation>
    <scope>NUCLEOTIDE SEQUENCE [LARGE SCALE GENOMIC DNA]</scope>
    <source>
        <strain evidence="3">JCM 15478</strain>
    </source>
</reference>
<feature type="region of interest" description="Disordered" evidence="1">
    <location>
        <begin position="326"/>
        <end position="496"/>
    </location>
</feature>
<feature type="compositionally biased region" description="Gly residues" evidence="1">
    <location>
        <begin position="461"/>
        <end position="474"/>
    </location>
</feature>